<sequence>CWLAAQEESKPTVPERAESNPGRRQALSATAAGAGFTQSAAEAAEVEQPLTYCGGGFCTSFRLGGRQYRAVVDTGSPFLLVSTCSDGRGPSGRARSCASYCRAWGCTTAASGRPTGLGDTDEVFAAGTARVTWRRDALELGGRPFGSVTYGTMLEVESYGGNGGGAFLGLVRERQARIRPTLVGQTDVRTLSVDLRAAGEERLSFSRMAPARDGGAVVPLVDLRSQGAAVRYYAAEVAALNVGGQRLELEGPLVAVLDTGTTGLSLPSALFERYEVQRRNRAEELGLKAGQAVEILLKAADGGVLPLSLSQGRQEPYGSDRFDIVTALPEPPGIEADALALWTGGPAGVKRLALQQGDLVAEASANAGSPGWAQADRPLSRGDRFLVRLVGRPGAGRQALDAAVGLAPRGSRITAKEATAYPGELRSGAAWQTLAKPRSAVTSHN</sequence>
<feature type="non-terminal residue" evidence="1">
    <location>
        <position position="445"/>
    </location>
</feature>
<dbReference type="EMBL" id="CAJNDS010002499">
    <property type="protein sequence ID" value="CAE7500067.1"/>
    <property type="molecule type" value="Genomic_DNA"/>
</dbReference>
<name>A0A812T0L6_9DINO</name>
<organism evidence="1 2">
    <name type="scientific">Symbiodinium natans</name>
    <dbReference type="NCBI Taxonomy" id="878477"/>
    <lineage>
        <taxon>Eukaryota</taxon>
        <taxon>Sar</taxon>
        <taxon>Alveolata</taxon>
        <taxon>Dinophyceae</taxon>
        <taxon>Suessiales</taxon>
        <taxon>Symbiodiniaceae</taxon>
        <taxon>Symbiodinium</taxon>
    </lineage>
</organism>
<dbReference type="Proteomes" id="UP000604046">
    <property type="component" value="Unassembled WGS sequence"/>
</dbReference>
<evidence type="ECO:0000313" key="1">
    <source>
        <dbReference type="EMBL" id="CAE7500067.1"/>
    </source>
</evidence>
<protein>
    <submittedName>
        <fullName evidence="1">Uncharacterized protein</fullName>
    </submittedName>
</protein>
<gene>
    <name evidence="1" type="ORF">SNAT2548_LOCUS28005</name>
</gene>
<dbReference type="AlphaFoldDB" id="A0A812T0L6"/>
<dbReference type="InterPro" id="IPR021109">
    <property type="entry name" value="Peptidase_aspartic_dom_sf"/>
</dbReference>
<proteinExistence type="predicted"/>
<keyword evidence="2" id="KW-1185">Reference proteome</keyword>
<dbReference type="OrthoDB" id="422069at2759"/>
<evidence type="ECO:0000313" key="2">
    <source>
        <dbReference type="Proteomes" id="UP000604046"/>
    </source>
</evidence>
<comment type="caution">
    <text evidence="1">The sequence shown here is derived from an EMBL/GenBank/DDBJ whole genome shotgun (WGS) entry which is preliminary data.</text>
</comment>
<accession>A0A812T0L6</accession>
<reference evidence="1" key="1">
    <citation type="submission" date="2021-02" db="EMBL/GenBank/DDBJ databases">
        <authorList>
            <person name="Dougan E. K."/>
            <person name="Rhodes N."/>
            <person name="Thang M."/>
            <person name="Chan C."/>
        </authorList>
    </citation>
    <scope>NUCLEOTIDE SEQUENCE</scope>
</reference>
<dbReference type="Gene3D" id="2.40.70.10">
    <property type="entry name" value="Acid Proteases"/>
    <property type="match status" value="1"/>
</dbReference>
<dbReference type="SUPFAM" id="SSF50630">
    <property type="entry name" value="Acid proteases"/>
    <property type="match status" value="1"/>
</dbReference>